<keyword evidence="2" id="KW-0732">Signal</keyword>
<evidence type="ECO:0000313" key="4">
    <source>
        <dbReference type="Proteomes" id="UP000182719"/>
    </source>
</evidence>
<evidence type="ECO:0000313" key="3">
    <source>
        <dbReference type="EMBL" id="SEL77231.1"/>
    </source>
</evidence>
<name>A0A1H7SX99_STIAU</name>
<dbReference type="OrthoDB" id="5383145at2"/>
<proteinExistence type="predicted"/>
<dbReference type="Proteomes" id="UP000182719">
    <property type="component" value="Unassembled WGS sequence"/>
</dbReference>
<evidence type="ECO:0000256" key="1">
    <source>
        <dbReference type="SAM" id="MobiDB-lite"/>
    </source>
</evidence>
<dbReference type="EMBL" id="FOAP01000008">
    <property type="protein sequence ID" value="SEL77231.1"/>
    <property type="molecule type" value="Genomic_DNA"/>
</dbReference>
<organism evidence="3 4">
    <name type="scientific">Stigmatella aurantiaca</name>
    <dbReference type="NCBI Taxonomy" id="41"/>
    <lineage>
        <taxon>Bacteria</taxon>
        <taxon>Pseudomonadati</taxon>
        <taxon>Myxococcota</taxon>
        <taxon>Myxococcia</taxon>
        <taxon>Myxococcales</taxon>
        <taxon>Cystobacterineae</taxon>
        <taxon>Archangiaceae</taxon>
        <taxon>Stigmatella</taxon>
    </lineage>
</organism>
<feature type="chain" id="PRO_5010227552" evidence="2">
    <location>
        <begin position="19"/>
        <end position="174"/>
    </location>
</feature>
<dbReference type="RefSeq" id="WP_075007558.1">
    <property type="nucleotide sequence ID" value="NZ_FOAP01000008.1"/>
</dbReference>
<feature type="compositionally biased region" description="Acidic residues" evidence="1">
    <location>
        <begin position="128"/>
        <end position="141"/>
    </location>
</feature>
<keyword evidence="4" id="KW-1185">Reference proteome</keyword>
<dbReference type="AlphaFoldDB" id="A0A1H7SX99"/>
<feature type="signal peptide" evidence="2">
    <location>
        <begin position="1"/>
        <end position="18"/>
    </location>
</feature>
<evidence type="ECO:0000256" key="2">
    <source>
        <dbReference type="SAM" id="SignalP"/>
    </source>
</evidence>
<gene>
    <name evidence="3" type="ORF">SAMN05444354_108183</name>
</gene>
<feature type="compositionally biased region" description="Basic and acidic residues" evidence="1">
    <location>
        <begin position="151"/>
        <end position="174"/>
    </location>
</feature>
<accession>A0A1H7SX99</accession>
<feature type="region of interest" description="Disordered" evidence="1">
    <location>
        <begin position="74"/>
        <end position="174"/>
    </location>
</feature>
<sequence length="174" mass="18844">MRPLLPLILVLLAGPAAAQKSGAAIRCKEDHTVCKEDCTIEFGGSSRTYKKLGTCLHKCETTFGDCKERHFSLQQHDIEPSRVSSPPPLPEEPPERSAPASDLNEDAAPTGRKGVYRASEATPKAPEPEDEALEPLSEEADPPAPAPPPKAEPKRPEAPKEPPAPKKKDLSEWD</sequence>
<protein>
    <submittedName>
        <fullName evidence="3">Uncharacterized protein</fullName>
    </submittedName>
</protein>
<reference evidence="4" key="1">
    <citation type="submission" date="2016-10" db="EMBL/GenBank/DDBJ databases">
        <authorList>
            <person name="Varghese N."/>
            <person name="Submissions S."/>
        </authorList>
    </citation>
    <scope>NUCLEOTIDE SEQUENCE [LARGE SCALE GENOMIC DNA]</scope>
    <source>
        <strain evidence="4">DSM 17044</strain>
    </source>
</reference>